<keyword evidence="4 7" id="KW-0808">Transferase</keyword>
<dbReference type="InterPro" id="IPR036890">
    <property type="entry name" value="HATPase_C_sf"/>
</dbReference>
<dbReference type="Gene3D" id="3.30.565.10">
    <property type="entry name" value="Histidine kinase-like ATPase, C-terminal domain"/>
    <property type="match status" value="1"/>
</dbReference>
<evidence type="ECO:0000256" key="2">
    <source>
        <dbReference type="ARBA" id="ARBA00012438"/>
    </source>
</evidence>
<proteinExistence type="predicted"/>
<dbReference type="SUPFAM" id="SSF47384">
    <property type="entry name" value="Homodimeric domain of signal transducing histidine kinase"/>
    <property type="match status" value="1"/>
</dbReference>
<dbReference type="AlphaFoldDB" id="A0A4Q7E4D3"/>
<dbReference type="RefSeq" id="WP_130199479.1">
    <property type="nucleotide sequence ID" value="NZ_QVFV01000004.1"/>
</dbReference>
<evidence type="ECO:0000256" key="1">
    <source>
        <dbReference type="ARBA" id="ARBA00000085"/>
    </source>
</evidence>
<dbReference type="InterPro" id="IPR036097">
    <property type="entry name" value="HisK_dim/P_sf"/>
</dbReference>
<dbReference type="OrthoDB" id="537027at2"/>
<evidence type="ECO:0000259" key="6">
    <source>
        <dbReference type="PROSITE" id="PS50109"/>
    </source>
</evidence>
<comment type="caution">
    <text evidence="7">The sequence shown here is derived from an EMBL/GenBank/DDBJ whole genome shotgun (WGS) entry which is preliminary data.</text>
</comment>
<keyword evidence="5" id="KW-0902">Two-component regulatory system</keyword>
<dbReference type="InterPro" id="IPR005467">
    <property type="entry name" value="His_kinase_dom"/>
</dbReference>
<keyword evidence="3" id="KW-0597">Phosphoprotein</keyword>
<dbReference type="PANTHER" id="PTHR43547">
    <property type="entry name" value="TWO-COMPONENT HISTIDINE KINASE"/>
    <property type="match status" value="1"/>
</dbReference>
<dbReference type="PANTHER" id="PTHR43547:SF2">
    <property type="entry name" value="HYBRID SIGNAL TRANSDUCTION HISTIDINE KINASE C"/>
    <property type="match status" value="1"/>
</dbReference>
<name>A0A4Q7E4D3_9CYAN</name>
<evidence type="ECO:0000256" key="3">
    <source>
        <dbReference type="ARBA" id="ARBA00022553"/>
    </source>
</evidence>
<accession>A0A4Q7E4D3</accession>
<dbReference type="Gene3D" id="1.10.287.130">
    <property type="match status" value="1"/>
</dbReference>
<keyword evidence="8" id="KW-1185">Reference proteome</keyword>
<dbReference type="Proteomes" id="UP000292459">
    <property type="component" value="Unassembled WGS sequence"/>
</dbReference>
<feature type="domain" description="Histidine kinase" evidence="6">
    <location>
        <begin position="289"/>
        <end position="514"/>
    </location>
</feature>
<evidence type="ECO:0000256" key="4">
    <source>
        <dbReference type="ARBA" id="ARBA00022777"/>
    </source>
</evidence>
<reference evidence="7 8" key="1">
    <citation type="submission" date="2018-11" db="EMBL/GenBank/DDBJ databases">
        <title>Whole genome sequencing of an environmental sample.</title>
        <authorList>
            <person name="Sarangi A.N."/>
            <person name="Singh D."/>
            <person name="Tripathy S."/>
        </authorList>
    </citation>
    <scope>NUCLEOTIDE SEQUENCE [LARGE SCALE GENOMIC DNA]</scope>
    <source>
        <strain evidence="7 8">Lakshadweep</strain>
    </source>
</reference>
<dbReference type="Pfam" id="PF00512">
    <property type="entry name" value="HisKA"/>
    <property type="match status" value="1"/>
</dbReference>
<dbReference type="InterPro" id="IPR003661">
    <property type="entry name" value="HisK_dim/P_dom"/>
</dbReference>
<dbReference type="EMBL" id="QVFV01000004">
    <property type="protein sequence ID" value="RZM77123.1"/>
    <property type="molecule type" value="Genomic_DNA"/>
</dbReference>
<comment type="catalytic activity">
    <reaction evidence="1">
        <text>ATP + protein L-histidine = ADP + protein N-phospho-L-histidine.</text>
        <dbReference type="EC" id="2.7.13.3"/>
    </reaction>
</comment>
<dbReference type="SUPFAM" id="SSF55874">
    <property type="entry name" value="ATPase domain of HSP90 chaperone/DNA topoisomerase II/histidine kinase"/>
    <property type="match status" value="1"/>
</dbReference>
<evidence type="ECO:0000313" key="7">
    <source>
        <dbReference type="EMBL" id="RZM77123.1"/>
    </source>
</evidence>
<evidence type="ECO:0000256" key="5">
    <source>
        <dbReference type="ARBA" id="ARBA00023012"/>
    </source>
</evidence>
<dbReference type="GO" id="GO:0000155">
    <property type="term" value="F:phosphorelay sensor kinase activity"/>
    <property type="evidence" value="ECO:0007669"/>
    <property type="project" value="InterPro"/>
</dbReference>
<protein>
    <recommendedName>
        <fullName evidence="2">histidine kinase</fullName>
        <ecNumber evidence="2">2.7.13.3</ecNumber>
    </recommendedName>
</protein>
<organism evidence="7 8">
    <name type="scientific">Leptolyngbya iicbica LK</name>
    <dbReference type="NCBI Taxonomy" id="2294035"/>
    <lineage>
        <taxon>Bacteria</taxon>
        <taxon>Bacillati</taxon>
        <taxon>Cyanobacteriota</taxon>
        <taxon>Cyanophyceae</taxon>
        <taxon>Leptolyngbyales</taxon>
        <taxon>Leptolyngbyaceae</taxon>
        <taxon>Leptolyngbya group</taxon>
        <taxon>Leptolyngbya</taxon>
        <taxon>Leptolyngbya iicbica</taxon>
    </lineage>
</organism>
<dbReference type="PROSITE" id="PS50109">
    <property type="entry name" value="HIS_KIN"/>
    <property type="match status" value="1"/>
</dbReference>
<dbReference type="CDD" id="cd00082">
    <property type="entry name" value="HisKA"/>
    <property type="match status" value="1"/>
</dbReference>
<keyword evidence="4 7" id="KW-0418">Kinase</keyword>
<sequence>MEAATNQTRLSDLLMDLDGDFGSYPTGGSWTRGAQARLVAEAEWRAAIAALTRLLPALPRPTQAMADGHHLSGLALSGPVPVLNEADFGPRFESWVVTPQPLAHALQGQHALLPSEGVDLPTASSQNQILPLTLNNPLLAERFCLVASPALSVALVLGEPTGRGPCFQYSFDPATLLALWQQVRQHIAEPAIASLDYLDERFSQAINPPDYRVITRFTQGMMAQLPHRQSATLQANDERGQLRFTHWSDPTSRSGEVLDFPSVLPAMASEPRTDILDHQLDQQIELLQAMAHEIRTPLTTIRTLTRSLLRRKDVTAAAKQRLQRIDAECTQQIDRFNLIFRAVELETTERDRPRSSLTPIALNQIFQDAIPKWQQQAERRNLKLDVHLPPHLPRVTSDPTLLHEVLNGVVEWFTQCLPPQSHVHMGVMLAGHQLKLQFEAEPLAGQCATNADVSFRRPPLKSVGQLLSVVPETGGVSLNLDVTKNLFEFLGGKLILRHRPDQGDVLTAFLPLDTREI</sequence>
<dbReference type="SMART" id="SM00388">
    <property type="entry name" value="HisKA"/>
    <property type="match status" value="1"/>
</dbReference>
<gene>
    <name evidence="7" type="ORF">DYY88_15840</name>
</gene>
<dbReference type="EC" id="2.7.13.3" evidence="2"/>
<evidence type="ECO:0000313" key="8">
    <source>
        <dbReference type="Proteomes" id="UP000292459"/>
    </source>
</evidence>